<evidence type="ECO:0000313" key="7">
    <source>
        <dbReference type="Proteomes" id="UP000317648"/>
    </source>
</evidence>
<keyword evidence="1 2" id="KW-0663">Pyridoxal phosphate</keyword>
<evidence type="ECO:0000313" key="6">
    <source>
        <dbReference type="EMBL" id="QDU93788.1"/>
    </source>
</evidence>
<comment type="similarity">
    <text evidence="2 4">Belongs to the pyridoxal phosphate-binding protein YggS/PROSC family.</text>
</comment>
<dbReference type="PIRSF" id="PIRSF004848">
    <property type="entry name" value="YBL036c_PLPDEIII"/>
    <property type="match status" value="1"/>
</dbReference>
<dbReference type="SUPFAM" id="SSF51419">
    <property type="entry name" value="PLP-binding barrel"/>
    <property type="match status" value="1"/>
</dbReference>
<feature type="domain" description="Alanine racemase N-terminal" evidence="5">
    <location>
        <begin position="12"/>
        <end position="230"/>
    </location>
</feature>
<dbReference type="OrthoDB" id="9804072at2"/>
<dbReference type="EMBL" id="CP036433">
    <property type="protein sequence ID" value="QDU93788.1"/>
    <property type="molecule type" value="Genomic_DNA"/>
</dbReference>
<dbReference type="Gene3D" id="3.20.20.10">
    <property type="entry name" value="Alanine racemase"/>
    <property type="match status" value="1"/>
</dbReference>
<dbReference type="PANTHER" id="PTHR10146">
    <property type="entry name" value="PROLINE SYNTHETASE CO-TRANSCRIBED BACTERIAL HOMOLOG PROTEIN"/>
    <property type="match status" value="1"/>
</dbReference>
<dbReference type="InterPro" id="IPR011078">
    <property type="entry name" value="PyrdxlP_homeostasis"/>
</dbReference>
<dbReference type="KEGG" id="lcre:Pla8534_15710"/>
<feature type="modified residue" description="N6-(pyridoxal phosphate)lysine" evidence="2 3">
    <location>
        <position position="40"/>
    </location>
</feature>
<protein>
    <recommendedName>
        <fullName evidence="2">Pyridoxal phosphate homeostasis protein</fullName>
        <shortName evidence="2">PLP homeostasis protein</shortName>
    </recommendedName>
</protein>
<comment type="cofactor">
    <cofactor evidence="3">
        <name>pyridoxal 5'-phosphate</name>
        <dbReference type="ChEBI" id="CHEBI:597326"/>
    </cofactor>
</comment>
<evidence type="ECO:0000256" key="2">
    <source>
        <dbReference type="HAMAP-Rule" id="MF_02087"/>
    </source>
</evidence>
<dbReference type="HAMAP" id="MF_02087">
    <property type="entry name" value="PLP_homeostasis"/>
    <property type="match status" value="1"/>
</dbReference>
<dbReference type="PANTHER" id="PTHR10146:SF14">
    <property type="entry name" value="PYRIDOXAL PHOSPHATE HOMEOSTASIS PROTEIN"/>
    <property type="match status" value="1"/>
</dbReference>
<gene>
    <name evidence="6" type="ORF">Pla8534_15710</name>
</gene>
<dbReference type="GO" id="GO:0030170">
    <property type="term" value="F:pyridoxal phosphate binding"/>
    <property type="evidence" value="ECO:0007669"/>
    <property type="project" value="UniProtKB-UniRule"/>
</dbReference>
<evidence type="ECO:0000256" key="1">
    <source>
        <dbReference type="ARBA" id="ARBA00022898"/>
    </source>
</evidence>
<dbReference type="Pfam" id="PF01168">
    <property type="entry name" value="Ala_racemase_N"/>
    <property type="match status" value="1"/>
</dbReference>
<reference evidence="6 7" key="1">
    <citation type="submission" date="2019-02" db="EMBL/GenBank/DDBJ databases">
        <title>Deep-cultivation of Planctomycetes and their phenomic and genomic characterization uncovers novel biology.</title>
        <authorList>
            <person name="Wiegand S."/>
            <person name="Jogler M."/>
            <person name="Boedeker C."/>
            <person name="Pinto D."/>
            <person name="Vollmers J."/>
            <person name="Rivas-Marin E."/>
            <person name="Kohn T."/>
            <person name="Peeters S.H."/>
            <person name="Heuer A."/>
            <person name="Rast P."/>
            <person name="Oberbeckmann S."/>
            <person name="Bunk B."/>
            <person name="Jeske O."/>
            <person name="Meyerdierks A."/>
            <person name="Storesund J.E."/>
            <person name="Kallscheuer N."/>
            <person name="Luecker S."/>
            <person name="Lage O.M."/>
            <person name="Pohl T."/>
            <person name="Merkel B.J."/>
            <person name="Hornburger P."/>
            <person name="Mueller R.-W."/>
            <person name="Bruemmer F."/>
            <person name="Labrenz M."/>
            <person name="Spormann A.M."/>
            <person name="Op den Camp H."/>
            <person name="Overmann J."/>
            <person name="Amann R."/>
            <person name="Jetten M.S.M."/>
            <person name="Mascher T."/>
            <person name="Medema M.H."/>
            <person name="Devos D.P."/>
            <person name="Kaster A.-K."/>
            <person name="Ovreas L."/>
            <person name="Rohde M."/>
            <person name="Galperin M.Y."/>
            <person name="Jogler C."/>
        </authorList>
    </citation>
    <scope>NUCLEOTIDE SEQUENCE [LARGE SCALE GENOMIC DNA]</scope>
    <source>
        <strain evidence="6 7">Pla85_3_4</strain>
    </source>
</reference>
<evidence type="ECO:0000256" key="3">
    <source>
        <dbReference type="PIRSR" id="PIRSR004848-1"/>
    </source>
</evidence>
<sequence length="235" mass="25562">MSTRDSRIADNLSAIRQQMADAAARSGRRLDDITLVGVTKYVDDATARQVAEAGCLDLGESRPQQFWPRAEALAPLGVRWHLIGHLQRNKVKRSLPHLHLLHAGDSLRLLAAVHEAALEANITQRVLLEVNISGDVAKHGFAPTEMELLLPKFAELTQLKIEGLMAMASLTGGPDQARRDFIALRELRDQLQANCPASLQLSELSMGMSGDFAIAIEEGATLVRVGSSLFDGLDV</sequence>
<organism evidence="6 7">
    <name type="scientific">Lignipirellula cremea</name>
    <dbReference type="NCBI Taxonomy" id="2528010"/>
    <lineage>
        <taxon>Bacteria</taxon>
        <taxon>Pseudomonadati</taxon>
        <taxon>Planctomycetota</taxon>
        <taxon>Planctomycetia</taxon>
        <taxon>Pirellulales</taxon>
        <taxon>Pirellulaceae</taxon>
        <taxon>Lignipirellula</taxon>
    </lineage>
</organism>
<comment type="function">
    <text evidence="2">Pyridoxal 5'-phosphate (PLP)-binding protein, which is involved in PLP homeostasis.</text>
</comment>
<evidence type="ECO:0000259" key="5">
    <source>
        <dbReference type="Pfam" id="PF01168"/>
    </source>
</evidence>
<evidence type="ECO:0000256" key="4">
    <source>
        <dbReference type="RuleBase" id="RU004514"/>
    </source>
</evidence>
<keyword evidence="7" id="KW-1185">Reference proteome</keyword>
<dbReference type="RefSeq" id="WP_145051073.1">
    <property type="nucleotide sequence ID" value="NZ_CP036433.1"/>
</dbReference>
<dbReference type="InterPro" id="IPR001608">
    <property type="entry name" value="Ala_racemase_N"/>
</dbReference>
<dbReference type="Proteomes" id="UP000317648">
    <property type="component" value="Chromosome"/>
</dbReference>
<dbReference type="AlphaFoldDB" id="A0A518DPM3"/>
<dbReference type="NCBIfam" id="TIGR00044">
    <property type="entry name" value="YggS family pyridoxal phosphate-dependent enzyme"/>
    <property type="match status" value="1"/>
</dbReference>
<name>A0A518DPM3_9BACT</name>
<dbReference type="CDD" id="cd00635">
    <property type="entry name" value="PLPDE_III_YBL036c_like"/>
    <property type="match status" value="1"/>
</dbReference>
<accession>A0A518DPM3</accession>
<proteinExistence type="inferred from homology"/>
<dbReference type="InterPro" id="IPR029066">
    <property type="entry name" value="PLP-binding_barrel"/>
</dbReference>